<evidence type="ECO:0000313" key="2">
    <source>
        <dbReference type="Proteomes" id="UP001234297"/>
    </source>
</evidence>
<accession>A0ACC2MDU3</accession>
<keyword evidence="2" id="KW-1185">Reference proteome</keyword>
<protein>
    <submittedName>
        <fullName evidence="1">Uncharacterized protein</fullName>
    </submittedName>
</protein>
<dbReference type="Proteomes" id="UP001234297">
    <property type="component" value="Chromosome 2"/>
</dbReference>
<sequence length="69" mass="8114">MVFAPGLSSLERESKTVNYYGRVWVFKLRFLWVFTDSELGSLRRDARGCGFKEWEQKFTVKATCQDITQ</sequence>
<organism evidence="1 2">
    <name type="scientific">Persea americana</name>
    <name type="common">Avocado</name>
    <dbReference type="NCBI Taxonomy" id="3435"/>
    <lineage>
        <taxon>Eukaryota</taxon>
        <taxon>Viridiplantae</taxon>
        <taxon>Streptophyta</taxon>
        <taxon>Embryophyta</taxon>
        <taxon>Tracheophyta</taxon>
        <taxon>Spermatophyta</taxon>
        <taxon>Magnoliopsida</taxon>
        <taxon>Magnoliidae</taxon>
        <taxon>Laurales</taxon>
        <taxon>Lauraceae</taxon>
        <taxon>Persea</taxon>
    </lineage>
</organism>
<dbReference type="EMBL" id="CM056810">
    <property type="protein sequence ID" value="KAJ8643962.1"/>
    <property type="molecule type" value="Genomic_DNA"/>
</dbReference>
<proteinExistence type="predicted"/>
<reference evidence="1 2" key="1">
    <citation type="journal article" date="2022" name="Hortic Res">
        <title>A haplotype resolved chromosomal level avocado genome allows analysis of novel avocado genes.</title>
        <authorList>
            <person name="Nath O."/>
            <person name="Fletcher S.J."/>
            <person name="Hayward A."/>
            <person name="Shaw L.M."/>
            <person name="Masouleh A.K."/>
            <person name="Furtado A."/>
            <person name="Henry R.J."/>
            <person name="Mitter N."/>
        </authorList>
    </citation>
    <scope>NUCLEOTIDE SEQUENCE [LARGE SCALE GENOMIC DNA]</scope>
    <source>
        <strain evidence="2">cv. Hass</strain>
    </source>
</reference>
<name>A0ACC2MDU3_PERAE</name>
<evidence type="ECO:0000313" key="1">
    <source>
        <dbReference type="EMBL" id="KAJ8643962.1"/>
    </source>
</evidence>
<gene>
    <name evidence="1" type="ORF">MRB53_005710</name>
</gene>
<comment type="caution">
    <text evidence="1">The sequence shown here is derived from an EMBL/GenBank/DDBJ whole genome shotgun (WGS) entry which is preliminary data.</text>
</comment>